<reference evidence="1" key="1">
    <citation type="submission" date="2020-03" db="EMBL/GenBank/DDBJ databases">
        <title>Draft sequencing of Paenibacilllus sp. S3N08.</title>
        <authorList>
            <person name="Kim D.-U."/>
        </authorList>
    </citation>
    <scope>NUCLEOTIDE SEQUENCE</scope>
    <source>
        <strain evidence="1">S3N08</strain>
    </source>
</reference>
<sequence length="147" mass="17629">MNCKNESRCKQVSEERFSRMERHLDTANNRLNKFRDAYELGIADLAFDDHAEFRVLWRAFSESQVLEAVLKGEIIESRFKNGEYGFLIWYNIKLAARQYRPMHVSVTMLESNPNFMIITTVYDPRSKEWVWTENYTRRICLCDTREQ</sequence>
<comment type="caution">
    <text evidence="1">The sequence shown here is derived from an EMBL/GenBank/DDBJ whole genome shotgun (WGS) entry which is preliminary data.</text>
</comment>
<name>A0ABX0JEL3_9BACL</name>
<dbReference type="EMBL" id="JAAOIW010000011">
    <property type="protein sequence ID" value="NHN33327.1"/>
    <property type="molecule type" value="Genomic_DNA"/>
</dbReference>
<dbReference type="RefSeq" id="WP_166153624.1">
    <property type="nucleotide sequence ID" value="NZ_JAAOIW010000011.1"/>
</dbReference>
<evidence type="ECO:0000313" key="1">
    <source>
        <dbReference type="EMBL" id="NHN33327.1"/>
    </source>
</evidence>
<keyword evidence="2" id="KW-1185">Reference proteome</keyword>
<gene>
    <name evidence="1" type="ORF">G9U52_26300</name>
</gene>
<dbReference type="Proteomes" id="UP001165962">
    <property type="component" value="Unassembled WGS sequence"/>
</dbReference>
<proteinExistence type="predicted"/>
<accession>A0ABX0JEL3</accession>
<dbReference type="Pfam" id="PF14076">
    <property type="entry name" value="DUF4258"/>
    <property type="match status" value="1"/>
</dbReference>
<protein>
    <submittedName>
        <fullName evidence="1">DUF4258 domain-containing protein</fullName>
    </submittedName>
</protein>
<evidence type="ECO:0000313" key="2">
    <source>
        <dbReference type="Proteomes" id="UP001165962"/>
    </source>
</evidence>
<organism evidence="1 2">
    <name type="scientific">Paenibacillus agricola</name>
    <dbReference type="NCBI Taxonomy" id="2716264"/>
    <lineage>
        <taxon>Bacteria</taxon>
        <taxon>Bacillati</taxon>
        <taxon>Bacillota</taxon>
        <taxon>Bacilli</taxon>
        <taxon>Bacillales</taxon>
        <taxon>Paenibacillaceae</taxon>
        <taxon>Paenibacillus</taxon>
    </lineage>
</organism>
<dbReference type="InterPro" id="IPR025354">
    <property type="entry name" value="DUF4258"/>
</dbReference>